<reference evidence="2" key="1">
    <citation type="journal article" date="2019" name="Int. J. Syst. Evol. Microbiol.">
        <title>The Global Catalogue of Microorganisms (GCM) 10K type strain sequencing project: providing services to taxonomists for standard genome sequencing and annotation.</title>
        <authorList>
            <consortium name="The Broad Institute Genomics Platform"/>
            <consortium name="The Broad Institute Genome Sequencing Center for Infectious Disease"/>
            <person name="Wu L."/>
            <person name="Ma J."/>
        </authorList>
    </citation>
    <scope>NUCLEOTIDE SEQUENCE [LARGE SCALE GENOMIC DNA]</scope>
    <source>
        <strain evidence="2">JCM 31406</strain>
    </source>
</reference>
<gene>
    <name evidence="1" type="ORF">GCM10008961_30030</name>
</gene>
<dbReference type="EMBL" id="BMQO01000019">
    <property type="protein sequence ID" value="GGS36415.1"/>
    <property type="molecule type" value="Genomic_DNA"/>
</dbReference>
<sequence>MLNLPTYIPTQAELEAELGGPLLFHGLFAPPLPETPMRSAIYYRRNWRGEPQIITILSAPFHVPNGDDAALMQVLLEAEPLADSSSRTVRLTTDEFQTRIRAINPDSRLDATNLYEALLRMQLAGYAIHRPTGNKYTRILGGVAMEMTNPDGQASLRAATVTIRDFTLQWIAEHEAH</sequence>
<proteinExistence type="predicted"/>
<name>A0ABQ2SPS8_9DEIO</name>
<organism evidence="1 2">
    <name type="scientific">Deinococcus knuensis</name>
    <dbReference type="NCBI Taxonomy" id="1837380"/>
    <lineage>
        <taxon>Bacteria</taxon>
        <taxon>Thermotogati</taxon>
        <taxon>Deinococcota</taxon>
        <taxon>Deinococci</taxon>
        <taxon>Deinococcales</taxon>
        <taxon>Deinococcaceae</taxon>
        <taxon>Deinococcus</taxon>
    </lineage>
</organism>
<evidence type="ECO:0000313" key="1">
    <source>
        <dbReference type="EMBL" id="GGS36415.1"/>
    </source>
</evidence>
<protein>
    <submittedName>
        <fullName evidence="1">Uncharacterized protein</fullName>
    </submittedName>
</protein>
<dbReference type="Proteomes" id="UP000620633">
    <property type="component" value="Unassembled WGS sequence"/>
</dbReference>
<comment type="caution">
    <text evidence="1">The sequence shown here is derived from an EMBL/GenBank/DDBJ whole genome shotgun (WGS) entry which is preliminary data.</text>
</comment>
<evidence type="ECO:0000313" key="2">
    <source>
        <dbReference type="Proteomes" id="UP000620633"/>
    </source>
</evidence>
<dbReference type="RefSeq" id="WP_189103069.1">
    <property type="nucleotide sequence ID" value="NZ_BMQO01000019.1"/>
</dbReference>
<accession>A0ABQ2SPS8</accession>
<keyword evidence="2" id="KW-1185">Reference proteome</keyword>